<evidence type="ECO:0000313" key="2">
    <source>
        <dbReference type="Ensembl" id="ENSPCLP00000004640.1"/>
    </source>
</evidence>
<name>A0A669PBB2_PHACC</name>
<dbReference type="Ensembl" id="ENSPCLT00000006495.1">
    <property type="protein sequence ID" value="ENSPCLP00000004640.1"/>
    <property type="gene ID" value="ENSPCLG00000004011.1"/>
</dbReference>
<sequence>MYPHHPTPRPTGDLHDVILRLHHQLFGSKVVDIQGDLPAVGALPDLGDAAAQLPAQRAAVGRPRGGQQGALTGQQTEVSGPGAATGPLVPVLRDVRHPEGLVEEAAAMVPVAERLPAGAAEEGEGHAALGHGVQGGGVERP</sequence>
<dbReference type="OMA" id="HHDVRAH"/>
<feature type="region of interest" description="Disordered" evidence="1">
    <location>
        <begin position="56"/>
        <end position="87"/>
    </location>
</feature>
<dbReference type="AlphaFoldDB" id="A0A669PBB2"/>
<reference evidence="2" key="2">
    <citation type="submission" date="2025-09" db="UniProtKB">
        <authorList>
            <consortium name="Ensembl"/>
        </authorList>
    </citation>
    <scope>IDENTIFICATION</scope>
</reference>
<reference evidence="2" key="1">
    <citation type="submission" date="2025-08" db="UniProtKB">
        <authorList>
            <consortium name="Ensembl"/>
        </authorList>
    </citation>
    <scope>IDENTIFICATION</scope>
</reference>
<accession>A0A669PBB2</accession>
<dbReference type="Proteomes" id="UP000472261">
    <property type="component" value="Unplaced"/>
</dbReference>
<keyword evidence="3" id="KW-1185">Reference proteome</keyword>
<evidence type="ECO:0000256" key="1">
    <source>
        <dbReference type="SAM" id="MobiDB-lite"/>
    </source>
</evidence>
<organism evidence="2 3">
    <name type="scientific">Phasianus colchicus</name>
    <name type="common">Common pheasant</name>
    <dbReference type="NCBI Taxonomy" id="9054"/>
    <lineage>
        <taxon>Eukaryota</taxon>
        <taxon>Metazoa</taxon>
        <taxon>Chordata</taxon>
        <taxon>Craniata</taxon>
        <taxon>Vertebrata</taxon>
        <taxon>Euteleostomi</taxon>
        <taxon>Archelosauria</taxon>
        <taxon>Archosauria</taxon>
        <taxon>Dinosauria</taxon>
        <taxon>Saurischia</taxon>
        <taxon>Theropoda</taxon>
        <taxon>Coelurosauria</taxon>
        <taxon>Aves</taxon>
        <taxon>Neognathae</taxon>
        <taxon>Galloanserae</taxon>
        <taxon>Galliformes</taxon>
        <taxon>Phasianidae</taxon>
        <taxon>Phasianinae</taxon>
        <taxon>Phasianus</taxon>
    </lineage>
</organism>
<protein>
    <submittedName>
        <fullName evidence="2">Uncharacterized protein</fullName>
    </submittedName>
</protein>
<proteinExistence type="predicted"/>
<evidence type="ECO:0000313" key="3">
    <source>
        <dbReference type="Proteomes" id="UP000472261"/>
    </source>
</evidence>